<keyword evidence="7 12" id="KW-1133">Transmembrane helix</keyword>
<keyword evidence="16" id="KW-1185">Reference proteome</keyword>
<keyword evidence="11 12" id="KW-1208">Phospholipid metabolism</keyword>
<keyword evidence="9 12" id="KW-0472">Membrane</keyword>
<sequence length="478" mass="54946">MILYILIILYTIVKIIKDTESPSKALGYLLLVLALPIVGCILYFSIGVNYRLEKLYKRKYTKNKTYYNNTKKIILKNTEQRIKDHAKLLEGKTLPIRMLLKDSLSALYTAEKTELLINGENKFEVVLSELKKAKHHIHIQYYIFSDDKIGNKIKDILIKKAQEGVVVRFIFDDFGSHELRKRMYKELINGGVQVAAFYQIKLYALANRMNYRNHRKIIIIDSETGFLGGINVNDKYINTPDNTLYWRDTHLMIKGEAVNGLQFTFLNDWNFCSKNKVDIYDTQYFHPVSSEKESHNYELLQIASSGPDSDRATIMLAYNGVIMSSKERLYLTTPYLIPSETIVNALKYSALSGVDVRLLVPYKSDSIIVNAASCAYYEELLAAGVRIYRYTKGFVHAKTIVSDNNLSVVGSANIDMRSFDLNFEISALLYSKTTNQQLSEAFMEDIKNSIELDYKEWKNRNKFIKFGNSIAKLVSPLL</sequence>
<evidence type="ECO:0000256" key="1">
    <source>
        <dbReference type="ARBA" id="ARBA00004651"/>
    </source>
</evidence>
<feature type="domain" description="PLD phosphodiesterase" evidence="14">
    <location>
        <begin position="209"/>
        <end position="236"/>
    </location>
</feature>
<dbReference type="CDD" id="cd09110">
    <property type="entry name" value="PLDc_CLS_1"/>
    <property type="match status" value="1"/>
</dbReference>
<comment type="catalytic activity">
    <reaction evidence="12">
        <text>2 a 1,2-diacyl-sn-glycero-3-phospho-(1'-sn-glycerol) = a cardiolipin + glycerol</text>
        <dbReference type="Rhea" id="RHEA:31451"/>
        <dbReference type="ChEBI" id="CHEBI:17754"/>
        <dbReference type="ChEBI" id="CHEBI:62237"/>
        <dbReference type="ChEBI" id="CHEBI:64716"/>
    </reaction>
</comment>
<dbReference type="NCBIfam" id="TIGR04265">
    <property type="entry name" value="bac_cardiolipin"/>
    <property type="match status" value="1"/>
</dbReference>
<dbReference type="OrthoDB" id="9762009at2"/>
<dbReference type="GO" id="GO:0005886">
    <property type="term" value="C:plasma membrane"/>
    <property type="evidence" value="ECO:0007669"/>
    <property type="project" value="UniProtKB-SubCell"/>
</dbReference>
<comment type="caution">
    <text evidence="12">Lacks conserved residue(s) required for the propagation of feature annotation.</text>
</comment>
<reference evidence="15 16" key="1">
    <citation type="submission" date="2018-02" db="EMBL/GenBank/DDBJ databases">
        <title>Genome sequences of Apibacter spp., gut symbionts of Asian honey bees.</title>
        <authorList>
            <person name="Kwong W.K."/>
            <person name="Steele M.I."/>
            <person name="Moran N.A."/>
        </authorList>
    </citation>
    <scope>NUCLEOTIDE SEQUENCE [LARGE SCALE GENOMIC DNA]</scope>
    <source>
        <strain evidence="16">wkB301</strain>
    </source>
</reference>
<accession>A0A2S8A808</accession>
<dbReference type="Gene3D" id="3.30.870.10">
    <property type="entry name" value="Endonuclease Chain A"/>
    <property type="match status" value="2"/>
</dbReference>
<dbReference type="Pfam" id="PF13091">
    <property type="entry name" value="PLDc_2"/>
    <property type="match status" value="2"/>
</dbReference>
<dbReference type="GO" id="GO:0008808">
    <property type="term" value="F:cardiolipin synthase activity"/>
    <property type="evidence" value="ECO:0007669"/>
    <property type="project" value="UniProtKB-UniRule"/>
</dbReference>
<evidence type="ECO:0000256" key="9">
    <source>
        <dbReference type="ARBA" id="ARBA00023136"/>
    </source>
</evidence>
<comment type="subcellular location">
    <subcellularLocation>
        <location evidence="1 12">Cell membrane</location>
        <topology evidence="1 12">Multi-pass membrane protein</topology>
    </subcellularLocation>
</comment>
<feature type="transmembrane region" description="Helical" evidence="12">
    <location>
        <begin position="28"/>
        <end position="50"/>
    </location>
</feature>
<dbReference type="PANTHER" id="PTHR21248">
    <property type="entry name" value="CARDIOLIPIN SYNTHASE"/>
    <property type="match status" value="1"/>
</dbReference>
<keyword evidence="10 12" id="KW-0594">Phospholipid biosynthesis</keyword>
<dbReference type="EC" id="2.7.8.-" evidence="12 13"/>
<feature type="domain" description="PLD phosphodiesterase" evidence="14">
    <location>
        <begin position="391"/>
        <end position="418"/>
    </location>
</feature>
<feature type="active site" evidence="12">
    <location>
        <position position="403"/>
    </location>
</feature>
<feature type="active site" evidence="12">
    <location>
        <position position="396"/>
    </location>
</feature>
<evidence type="ECO:0000256" key="3">
    <source>
        <dbReference type="ARBA" id="ARBA00022516"/>
    </source>
</evidence>
<dbReference type="HAMAP" id="MF_01916">
    <property type="entry name" value="Cardiolipin_synth_Cls"/>
    <property type="match status" value="1"/>
</dbReference>
<evidence type="ECO:0000256" key="12">
    <source>
        <dbReference type="HAMAP-Rule" id="MF_01916"/>
    </source>
</evidence>
<feature type="active site" evidence="12">
    <location>
        <position position="221"/>
    </location>
</feature>
<keyword evidence="3 12" id="KW-0444">Lipid biosynthesis</keyword>
<evidence type="ECO:0000256" key="10">
    <source>
        <dbReference type="ARBA" id="ARBA00023209"/>
    </source>
</evidence>
<dbReference type="InterPro" id="IPR001736">
    <property type="entry name" value="PLipase_D/transphosphatidylase"/>
</dbReference>
<evidence type="ECO:0000313" key="16">
    <source>
        <dbReference type="Proteomes" id="UP000238042"/>
    </source>
</evidence>
<gene>
    <name evidence="15" type="primary">cls</name>
    <name evidence="15" type="ORF">C4S77_11780</name>
</gene>
<evidence type="ECO:0000256" key="11">
    <source>
        <dbReference type="ARBA" id="ARBA00023264"/>
    </source>
</evidence>
<evidence type="ECO:0000256" key="6">
    <source>
        <dbReference type="ARBA" id="ARBA00022737"/>
    </source>
</evidence>
<dbReference type="EMBL" id="PSZM01000046">
    <property type="protein sequence ID" value="PQL90693.1"/>
    <property type="molecule type" value="Genomic_DNA"/>
</dbReference>
<keyword evidence="6" id="KW-0677">Repeat</keyword>
<evidence type="ECO:0000256" key="4">
    <source>
        <dbReference type="ARBA" id="ARBA00022679"/>
    </source>
</evidence>
<evidence type="ECO:0000313" key="15">
    <source>
        <dbReference type="EMBL" id="PQL90693.1"/>
    </source>
</evidence>
<dbReference type="Pfam" id="PF13396">
    <property type="entry name" value="PLDc_N"/>
    <property type="match status" value="1"/>
</dbReference>
<dbReference type="CDD" id="cd09112">
    <property type="entry name" value="PLDc_CLS_2"/>
    <property type="match status" value="1"/>
</dbReference>
<dbReference type="SMART" id="SM00155">
    <property type="entry name" value="PLDc"/>
    <property type="match status" value="2"/>
</dbReference>
<evidence type="ECO:0000256" key="2">
    <source>
        <dbReference type="ARBA" id="ARBA00022475"/>
    </source>
</evidence>
<feature type="active site" evidence="12">
    <location>
        <position position="216"/>
    </location>
</feature>
<evidence type="ECO:0000256" key="13">
    <source>
        <dbReference type="NCBIfam" id="TIGR04265"/>
    </source>
</evidence>
<evidence type="ECO:0000259" key="14">
    <source>
        <dbReference type="PROSITE" id="PS50035"/>
    </source>
</evidence>
<feature type="active site" evidence="12">
    <location>
        <position position="214"/>
    </location>
</feature>
<dbReference type="InterPro" id="IPR027379">
    <property type="entry name" value="CLS_N"/>
</dbReference>
<keyword evidence="4 12" id="KW-0808">Transferase</keyword>
<feature type="active site" evidence="12">
    <location>
        <position position="398"/>
    </location>
</feature>
<dbReference type="PANTHER" id="PTHR21248:SF22">
    <property type="entry name" value="PHOSPHOLIPASE D"/>
    <property type="match status" value="1"/>
</dbReference>
<proteinExistence type="inferred from homology"/>
<dbReference type="InterPro" id="IPR022924">
    <property type="entry name" value="Cardiolipin_synthase"/>
</dbReference>
<dbReference type="AlphaFoldDB" id="A0A2S8A808"/>
<dbReference type="FunFam" id="3.30.870.10:FF:000014">
    <property type="entry name" value="Cardiolipin synthase"/>
    <property type="match status" value="1"/>
</dbReference>
<dbReference type="SUPFAM" id="SSF56024">
    <property type="entry name" value="Phospholipase D/nuclease"/>
    <property type="match status" value="2"/>
</dbReference>
<dbReference type="InterPro" id="IPR030874">
    <property type="entry name" value="Cardiolipin_synth_Firmi"/>
</dbReference>
<evidence type="ECO:0000256" key="7">
    <source>
        <dbReference type="ARBA" id="ARBA00022989"/>
    </source>
</evidence>
<organism evidence="15 16">
    <name type="scientific">Apibacter adventoris</name>
    <dbReference type="NCBI Taxonomy" id="1679466"/>
    <lineage>
        <taxon>Bacteria</taxon>
        <taxon>Pseudomonadati</taxon>
        <taxon>Bacteroidota</taxon>
        <taxon>Flavobacteriia</taxon>
        <taxon>Flavobacteriales</taxon>
        <taxon>Weeksellaceae</taxon>
        <taxon>Apibacter</taxon>
    </lineage>
</organism>
<dbReference type="Proteomes" id="UP000238042">
    <property type="component" value="Unassembled WGS sequence"/>
</dbReference>
<dbReference type="GO" id="GO:0032049">
    <property type="term" value="P:cardiolipin biosynthetic process"/>
    <property type="evidence" value="ECO:0007669"/>
    <property type="project" value="UniProtKB-UniRule"/>
</dbReference>
<evidence type="ECO:0000256" key="5">
    <source>
        <dbReference type="ARBA" id="ARBA00022692"/>
    </source>
</evidence>
<comment type="caution">
    <text evidence="15">The sequence shown here is derived from an EMBL/GenBank/DDBJ whole genome shotgun (WGS) entry which is preliminary data.</text>
</comment>
<keyword evidence="2 12" id="KW-1003">Cell membrane</keyword>
<evidence type="ECO:0000256" key="8">
    <source>
        <dbReference type="ARBA" id="ARBA00023098"/>
    </source>
</evidence>
<keyword evidence="5 12" id="KW-0812">Transmembrane</keyword>
<keyword evidence="8 12" id="KW-0443">Lipid metabolism</keyword>
<dbReference type="PROSITE" id="PS50035">
    <property type="entry name" value="PLD"/>
    <property type="match status" value="2"/>
</dbReference>
<comment type="function">
    <text evidence="12">Catalyzes the reversible phosphatidyl group transfer from one phosphatidylglycerol molecule to another to form cardiolipin (CL) (diphosphatidylglycerol) and glycerol.</text>
</comment>
<name>A0A2S8A808_9FLAO</name>
<dbReference type="InterPro" id="IPR025202">
    <property type="entry name" value="PLD-like_dom"/>
</dbReference>
<comment type="similarity">
    <text evidence="12">Belongs to the phospholipase D family. Cardiolipin synthase subfamily.</text>
</comment>
<protein>
    <recommendedName>
        <fullName evidence="12 13">Cardiolipin synthase</fullName>
        <shortName evidence="12">CL synthase</shortName>
        <ecNumber evidence="12 13">2.7.8.-</ecNumber>
    </recommendedName>
</protein>